<evidence type="ECO:0000256" key="1">
    <source>
        <dbReference type="SAM" id="MobiDB-lite"/>
    </source>
</evidence>
<dbReference type="Proteomes" id="UP000501692">
    <property type="component" value="Plasmid pA1254_1"/>
</dbReference>
<evidence type="ECO:0000313" key="2">
    <source>
        <dbReference type="EMBL" id="QIT19982.1"/>
    </source>
</evidence>
<accession>A0A6H0G0B1</accession>
<dbReference type="RefSeq" id="WP_167564468.1">
    <property type="nucleotide sequence ID" value="NZ_CP049807.1"/>
</dbReference>
<reference evidence="2 3" key="1">
    <citation type="submission" date="2020-03" db="EMBL/GenBank/DDBJ databases">
        <authorList>
            <person name="Zhang L."/>
            <person name="Han X."/>
            <person name="Chen Y."/>
            <person name="Yu Y."/>
        </authorList>
    </citation>
    <scope>NUCLEOTIDE SEQUENCE [LARGE SCALE GENOMIC DNA]</scope>
    <source>
        <strain evidence="2 3">A1254</strain>
        <plasmid evidence="3">pa1254_1</plasmid>
    </source>
</reference>
<sequence>MGILDGQLTEQDNELNQSNATKTKPYKPTLAVDLVSSLVYGTEKGLMNTLNAGLRPLIGDEAADKGLANIDRQLKPASQGQAGKLVSGVAEVVVPAALTAPVRWDSRSSSFSWIINKSFRTY</sequence>
<dbReference type="EMBL" id="CP049807">
    <property type="protein sequence ID" value="QIT19982.1"/>
    <property type="molecule type" value="Genomic_DNA"/>
</dbReference>
<keyword evidence="2" id="KW-0614">Plasmid</keyword>
<geneLocation type="plasmid" evidence="3">
    <name>pa1254_1</name>
</geneLocation>
<gene>
    <name evidence="2" type="ORF">G8E09_19420</name>
</gene>
<dbReference type="AlphaFoldDB" id="A0A6H0G0B1"/>
<protein>
    <submittedName>
        <fullName evidence="2">Uncharacterized protein</fullName>
    </submittedName>
</protein>
<feature type="compositionally biased region" description="Polar residues" evidence="1">
    <location>
        <begin position="8"/>
        <end position="22"/>
    </location>
</feature>
<name>A0A6H0G0B1_ACIPI</name>
<evidence type="ECO:0000313" key="3">
    <source>
        <dbReference type="Proteomes" id="UP000501692"/>
    </source>
</evidence>
<proteinExistence type="predicted"/>
<organism evidence="2 3">
    <name type="scientific">Acinetobacter pittii</name>
    <name type="common">Acinetobacter genomosp. 3</name>
    <dbReference type="NCBI Taxonomy" id="48296"/>
    <lineage>
        <taxon>Bacteria</taxon>
        <taxon>Pseudomonadati</taxon>
        <taxon>Pseudomonadota</taxon>
        <taxon>Gammaproteobacteria</taxon>
        <taxon>Moraxellales</taxon>
        <taxon>Moraxellaceae</taxon>
        <taxon>Acinetobacter</taxon>
        <taxon>Acinetobacter calcoaceticus/baumannii complex</taxon>
    </lineage>
</organism>
<feature type="region of interest" description="Disordered" evidence="1">
    <location>
        <begin position="1"/>
        <end position="23"/>
    </location>
</feature>